<dbReference type="PROSITE" id="PS50931">
    <property type="entry name" value="HTH_LYSR"/>
    <property type="match status" value="1"/>
</dbReference>
<organism evidence="5 6">
    <name type="scientific">Snodgrassella communis</name>
    <dbReference type="NCBI Taxonomy" id="2946699"/>
    <lineage>
        <taxon>Bacteria</taxon>
        <taxon>Pseudomonadati</taxon>
        <taxon>Pseudomonadota</taxon>
        <taxon>Betaproteobacteria</taxon>
        <taxon>Neisseriales</taxon>
        <taxon>Neisseriaceae</taxon>
        <taxon>Snodgrassella</taxon>
    </lineage>
</organism>
<dbReference type="GO" id="GO:0005829">
    <property type="term" value="C:cytosol"/>
    <property type="evidence" value="ECO:0007669"/>
    <property type="project" value="TreeGrafter"/>
</dbReference>
<comment type="caution">
    <text evidence="5">The sequence shown here is derived from an EMBL/GenBank/DDBJ whole genome shotgun (WGS) entry which is preliminary data.</text>
</comment>
<keyword evidence="4" id="KW-0804">Transcription</keyword>
<dbReference type="InterPro" id="IPR000847">
    <property type="entry name" value="LysR_HTH_N"/>
</dbReference>
<reference evidence="5 6" key="1">
    <citation type="submission" date="2014-03" db="EMBL/GenBank/DDBJ databases">
        <title>The genomes of two eusocial bee gut symbionts.</title>
        <authorList>
            <person name="Kwong W.K."/>
            <person name="Engel P."/>
            <person name="Koch H."/>
            <person name="Moran N.A."/>
        </authorList>
    </citation>
    <scope>NUCLEOTIDE SEQUENCE [LARGE SCALE GENOMIC DNA]</scope>
    <source>
        <strain evidence="6">wkB29</strain>
    </source>
</reference>
<dbReference type="Gene3D" id="3.40.190.290">
    <property type="match status" value="1"/>
</dbReference>
<dbReference type="FunFam" id="1.10.10.10:FF:000001">
    <property type="entry name" value="LysR family transcriptional regulator"/>
    <property type="match status" value="1"/>
</dbReference>
<sequence>MNISIKQIKAFLALVEEDNFTRAAQKIHLSQPAFSSLIANLEQEIGYRLFDRDTRKVQLNENGIHFIKLARELMFAYERTTKEIRSHANNHQEKLVVAVMPSIVVQWISQLLATFHHQHTNIKVELLDTQWDSCLQALLQGHAELALTAKSPSLTEISSEFLFSDKFYLICHINHPLVSKEHIELKDLLEYDMIGFTKGTSIRHYVDKIVNLFGINYVVEVSQLTTMMGLVAANYGIGLVPRLTLFQFEHRNLVVKDVTDMNLERSIYLIKHKERKLSAQAENFYHHIKANIFSN</sequence>
<dbReference type="AlphaFoldDB" id="A0A066TLH4"/>
<dbReference type="eggNOG" id="COG0583">
    <property type="taxonomic scope" value="Bacteria"/>
</dbReference>
<dbReference type="SUPFAM" id="SSF53850">
    <property type="entry name" value="Periplasmic binding protein-like II"/>
    <property type="match status" value="1"/>
</dbReference>
<evidence type="ECO:0000313" key="6">
    <source>
        <dbReference type="Proteomes" id="UP000027170"/>
    </source>
</evidence>
<dbReference type="InterPro" id="IPR036390">
    <property type="entry name" value="WH_DNA-bd_sf"/>
</dbReference>
<evidence type="ECO:0000256" key="2">
    <source>
        <dbReference type="ARBA" id="ARBA00023015"/>
    </source>
</evidence>
<dbReference type="Proteomes" id="UP000027170">
    <property type="component" value="Unassembled WGS sequence"/>
</dbReference>
<dbReference type="OrthoDB" id="8675247at2"/>
<name>A0A066TLH4_9NEIS</name>
<dbReference type="Gene3D" id="1.10.10.10">
    <property type="entry name" value="Winged helix-like DNA-binding domain superfamily/Winged helix DNA-binding domain"/>
    <property type="match status" value="1"/>
</dbReference>
<dbReference type="RefSeq" id="WP_037404665.1">
    <property type="nucleotide sequence ID" value="NZ_JFZV01000007.1"/>
</dbReference>
<dbReference type="InterPro" id="IPR005119">
    <property type="entry name" value="LysR_subst-bd"/>
</dbReference>
<dbReference type="PANTHER" id="PTHR30419">
    <property type="entry name" value="HTH-TYPE TRANSCRIPTIONAL REGULATOR YBHD"/>
    <property type="match status" value="1"/>
</dbReference>
<proteinExistence type="inferred from homology"/>
<protein>
    <submittedName>
        <fullName evidence="5">LysR family transcriptional regulator YnfL</fullName>
    </submittedName>
</protein>
<evidence type="ECO:0000256" key="3">
    <source>
        <dbReference type="ARBA" id="ARBA00023125"/>
    </source>
</evidence>
<dbReference type="GO" id="GO:0003700">
    <property type="term" value="F:DNA-binding transcription factor activity"/>
    <property type="evidence" value="ECO:0007669"/>
    <property type="project" value="InterPro"/>
</dbReference>
<dbReference type="CDD" id="cd08440">
    <property type="entry name" value="PBP2_LTTR_like_4"/>
    <property type="match status" value="1"/>
</dbReference>
<gene>
    <name evidence="5" type="ORF">SALWKB29_1491</name>
</gene>
<evidence type="ECO:0000313" key="5">
    <source>
        <dbReference type="EMBL" id="KDN14402.1"/>
    </source>
</evidence>
<dbReference type="InterPro" id="IPR050950">
    <property type="entry name" value="HTH-type_LysR_regulators"/>
</dbReference>
<dbReference type="GO" id="GO:0003677">
    <property type="term" value="F:DNA binding"/>
    <property type="evidence" value="ECO:0007669"/>
    <property type="project" value="UniProtKB-KW"/>
</dbReference>
<keyword evidence="3" id="KW-0238">DNA-binding</keyword>
<evidence type="ECO:0000256" key="1">
    <source>
        <dbReference type="ARBA" id="ARBA00009437"/>
    </source>
</evidence>
<dbReference type="EMBL" id="JFZV01000007">
    <property type="protein sequence ID" value="KDN14402.1"/>
    <property type="molecule type" value="Genomic_DNA"/>
</dbReference>
<keyword evidence="2" id="KW-0805">Transcription regulation</keyword>
<accession>A0A066TLH4</accession>
<comment type="similarity">
    <text evidence="1">Belongs to the LysR transcriptional regulatory family.</text>
</comment>
<dbReference type="Pfam" id="PF03466">
    <property type="entry name" value="LysR_substrate"/>
    <property type="match status" value="1"/>
</dbReference>
<keyword evidence="6" id="KW-1185">Reference proteome</keyword>
<dbReference type="PANTHER" id="PTHR30419:SF8">
    <property type="entry name" value="NITROGEN ASSIMILATION TRANSCRIPTIONAL ACTIVATOR-RELATED"/>
    <property type="match status" value="1"/>
</dbReference>
<dbReference type="InterPro" id="IPR036388">
    <property type="entry name" value="WH-like_DNA-bd_sf"/>
</dbReference>
<dbReference type="PRINTS" id="PR00039">
    <property type="entry name" value="HTHLYSR"/>
</dbReference>
<dbReference type="Pfam" id="PF00126">
    <property type="entry name" value="HTH_1"/>
    <property type="match status" value="1"/>
</dbReference>
<evidence type="ECO:0000256" key="4">
    <source>
        <dbReference type="ARBA" id="ARBA00023163"/>
    </source>
</evidence>
<dbReference type="SUPFAM" id="SSF46785">
    <property type="entry name" value="Winged helix' DNA-binding domain"/>
    <property type="match status" value="1"/>
</dbReference>